<keyword evidence="8" id="KW-1185">Reference proteome</keyword>
<gene>
    <name evidence="7" type="ORF">FB550_105153</name>
</gene>
<evidence type="ECO:0000256" key="1">
    <source>
        <dbReference type="ARBA" id="ARBA00004141"/>
    </source>
</evidence>
<dbReference type="InterPro" id="IPR049453">
    <property type="entry name" value="Memb_transporter_dom"/>
</dbReference>
<comment type="caution">
    <text evidence="7">The sequence shown here is derived from an EMBL/GenBank/DDBJ whole genome shotgun (WGS) entry which is preliminary data.</text>
</comment>
<comment type="subcellular location">
    <subcellularLocation>
        <location evidence="1">Membrane</location>
        <topology evidence="1">Multi-pass membrane protein</topology>
    </subcellularLocation>
</comment>
<organism evidence="7 8">
    <name type="scientific">Neobacillus bataviensis</name>
    <dbReference type="NCBI Taxonomy" id="220685"/>
    <lineage>
        <taxon>Bacteria</taxon>
        <taxon>Bacillati</taxon>
        <taxon>Bacillota</taxon>
        <taxon>Bacilli</taxon>
        <taxon>Bacillales</taxon>
        <taxon>Bacillaceae</taxon>
        <taxon>Neobacillus</taxon>
    </lineage>
</organism>
<evidence type="ECO:0000313" key="8">
    <source>
        <dbReference type="Proteomes" id="UP000319671"/>
    </source>
</evidence>
<sequence>MKSKKQLKKQMENKTVLIGKMGAASALSWEIAKLAGSNHPYLAPISVILCLQTTINRSIRFSYHRMVGTVIGIIVVVLLEPYLRVNGWTLGCLIIIGSFMAKWLKRDETAIHQVALTVLLVFVLGHKSGDYPIDRFRDTLIGAITAVIIQMIIHPPNYLKQALKISEEYSNTLASTFTNAAQWVENGVDKTKGTEIQNKLKNLQQELELCKFVLKDAKESLQYNLFAQKSKSALKVCEQRITLLSEGFIYIKIVIETFMTWSKAAAINTIDRRIFAKQLTTLAQFYNQKADDMEQSNLLTISIPAELEKHQHLLTIYNETCQLIEKIKQNKNEG</sequence>
<feature type="transmembrane region" description="Helical" evidence="5">
    <location>
        <begin position="62"/>
        <end position="79"/>
    </location>
</feature>
<keyword evidence="2 5" id="KW-0812">Transmembrane</keyword>
<dbReference type="EMBL" id="VIVN01000005">
    <property type="protein sequence ID" value="TWE01785.1"/>
    <property type="molecule type" value="Genomic_DNA"/>
</dbReference>
<protein>
    <submittedName>
        <fullName evidence="7">Fusaric acid resistance family protein</fullName>
    </submittedName>
</protein>
<dbReference type="AlphaFoldDB" id="A0A561DEG7"/>
<evidence type="ECO:0000259" key="6">
    <source>
        <dbReference type="Pfam" id="PF13515"/>
    </source>
</evidence>
<name>A0A561DEG7_9BACI</name>
<feature type="transmembrane region" description="Helical" evidence="5">
    <location>
        <begin position="140"/>
        <end position="159"/>
    </location>
</feature>
<feature type="domain" description="Integral membrane bound transporter" evidence="6">
    <location>
        <begin position="28"/>
        <end position="149"/>
    </location>
</feature>
<evidence type="ECO:0000256" key="4">
    <source>
        <dbReference type="ARBA" id="ARBA00023136"/>
    </source>
</evidence>
<evidence type="ECO:0000313" key="7">
    <source>
        <dbReference type="EMBL" id="TWE01785.1"/>
    </source>
</evidence>
<dbReference type="Proteomes" id="UP000319671">
    <property type="component" value="Unassembled WGS sequence"/>
</dbReference>
<accession>A0A561DEG7</accession>
<dbReference type="Pfam" id="PF13515">
    <property type="entry name" value="FUSC_2"/>
    <property type="match status" value="1"/>
</dbReference>
<keyword evidence="3 5" id="KW-1133">Transmembrane helix</keyword>
<feature type="transmembrane region" description="Helical" evidence="5">
    <location>
        <begin position="111"/>
        <end position="128"/>
    </location>
</feature>
<keyword evidence="4 5" id="KW-0472">Membrane</keyword>
<dbReference type="RefSeq" id="WP_144565096.1">
    <property type="nucleotide sequence ID" value="NZ_VIVN01000005.1"/>
</dbReference>
<dbReference type="GO" id="GO:0016020">
    <property type="term" value="C:membrane"/>
    <property type="evidence" value="ECO:0007669"/>
    <property type="project" value="UniProtKB-SubCell"/>
</dbReference>
<reference evidence="7 8" key="1">
    <citation type="submission" date="2019-06" db="EMBL/GenBank/DDBJ databases">
        <title>Sorghum-associated microbial communities from plants grown in Nebraska, USA.</title>
        <authorList>
            <person name="Schachtman D."/>
        </authorList>
    </citation>
    <scope>NUCLEOTIDE SEQUENCE [LARGE SCALE GENOMIC DNA]</scope>
    <source>
        <strain evidence="7 8">2482</strain>
    </source>
</reference>
<proteinExistence type="predicted"/>
<evidence type="ECO:0000256" key="2">
    <source>
        <dbReference type="ARBA" id="ARBA00022692"/>
    </source>
</evidence>
<evidence type="ECO:0000256" key="5">
    <source>
        <dbReference type="SAM" id="Phobius"/>
    </source>
</evidence>
<evidence type="ECO:0000256" key="3">
    <source>
        <dbReference type="ARBA" id="ARBA00022989"/>
    </source>
</evidence>